<keyword evidence="1" id="KW-0812">Transmembrane</keyword>
<sequence length="476" mass="53194">MTKKAGNRKTIFPFPLFIFVLFVVSPVYSDFQVNTYTTYMQYSSSVSRNNNGDFVVVWWGFGSNHGDTSYDSVQGQRFTSNGSFQGSQFQVNTYTTDGQQYPSVNVDNNGDFVVVWTSDGSNYGDTSYDSIQGQRFSSDGSFQGSQFQINTYTTDDQHWPAVSIDSEGDFVVVWKSYGSNYGDTNFYSIQGQRFASDGSFMGSQFQINTYTTSNQRIPSISVDSAGDFVVVWRSYGSNYGDTSSFSIQGQRFASNGSFQGSQFQVNTYTTNIQYSSAVSRNTNGDFVVVWRSYGSNYGDTSFDSIQGQRFASDGSFLGSQFQVNTYTTHYQQIPSVSVNSEGDFVVVWDSFGSNYGDEFSYSIQGQRYSSDGSFLGSQFQVNTYTTLYQRVPSVSSNSDGDFVVVWQSWGSNYGDTSGYSIQGRQFEQPNAVPTLNHTFTIILFILLGILVVMKNKGLLLQQKFNKIKQKLTQDAK</sequence>
<evidence type="ECO:0000256" key="1">
    <source>
        <dbReference type="SAM" id="Phobius"/>
    </source>
</evidence>
<accession>A0ABV6YSK3</accession>
<evidence type="ECO:0000313" key="2">
    <source>
        <dbReference type="EMBL" id="MFC1849161.1"/>
    </source>
</evidence>
<gene>
    <name evidence="2" type="ORF">ACFL27_03030</name>
</gene>
<evidence type="ECO:0000313" key="3">
    <source>
        <dbReference type="Proteomes" id="UP001594351"/>
    </source>
</evidence>
<keyword evidence="3" id="KW-1185">Reference proteome</keyword>
<reference evidence="2 3" key="1">
    <citation type="submission" date="2024-09" db="EMBL/GenBank/DDBJ databases">
        <title>Laminarin stimulates single cell rates of sulfate reduction while oxygen inhibits transcriptomic activity in coastal marine sediment.</title>
        <authorList>
            <person name="Lindsay M."/>
            <person name="Orcutt B."/>
            <person name="Emerson D."/>
            <person name="Stepanauskas R."/>
            <person name="D'Angelo T."/>
        </authorList>
    </citation>
    <scope>NUCLEOTIDE SEQUENCE [LARGE SCALE GENOMIC DNA]</scope>
    <source>
        <strain evidence="2">SAG AM-311-K15</strain>
    </source>
</reference>
<comment type="caution">
    <text evidence="2">The sequence shown here is derived from an EMBL/GenBank/DDBJ whole genome shotgun (WGS) entry which is preliminary data.</text>
</comment>
<protein>
    <submittedName>
        <fullName evidence="2">Uncharacterized protein</fullName>
    </submittedName>
</protein>
<name>A0ABV6YSK3_UNCC1</name>
<organism evidence="2 3">
    <name type="scientific">candidate division CSSED10-310 bacterium</name>
    <dbReference type="NCBI Taxonomy" id="2855610"/>
    <lineage>
        <taxon>Bacteria</taxon>
        <taxon>Bacteria division CSSED10-310</taxon>
    </lineage>
</organism>
<proteinExistence type="predicted"/>
<keyword evidence="1" id="KW-0472">Membrane</keyword>
<keyword evidence="1" id="KW-1133">Transmembrane helix</keyword>
<feature type="transmembrane region" description="Helical" evidence="1">
    <location>
        <begin position="434"/>
        <end position="453"/>
    </location>
</feature>
<dbReference type="EMBL" id="JBHPBY010000024">
    <property type="protein sequence ID" value="MFC1849161.1"/>
    <property type="molecule type" value="Genomic_DNA"/>
</dbReference>
<dbReference type="Proteomes" id="UP001594351">
    <property type="component" value="Unassembled WGS sequence"/>
</dbReference>